<proteinExistence type="predicted"/>
<accession>A0AA47ELM8</accession>
<evidence type="ECO:0000313" key="3">
    <source>
        <dbReference type="Proteomes" id="UP001164733"/>
    </source>
</evidence>
<name>A0AA47ELM8_9CLOT</name>
<dbReference type="Proteomes" id="UP001164733">
    <property type="component" value="Chromosome"/>
</dbReference>
<protein>
    <recommendedName>
        <fullName evidence="1">VOC domain-containing protein</fullName>
    </recommendedName>
</protein>
<dbReference type="EMBL" id="CP086239">
    <property type="protein sequence ID" value="WAG62476.1"/>
    <property type="molecule type" value="Genomic_DNA"/>
</dbReference>
<organism evidence="2 3">
    <name type="scientific">Clostridium estertheticum</name>
    <dbReference type="NCBI Taxonomy" id="238834"/>
    <lineage>
        <taxon>Bacteria</taxon>
        <taxon>Bacillati</taxon>
        <taxon>Bacillota</taxon>
        <taxon>Clostridia</taxon>
        <taxon>Eubacteriales</taxon>
        <taxon>Clostridiaceae</taxon>
        <taxon>Clostridium</taxon>
    </lineage>
</organism>
<feature type="domain" description="VOC" evidence="1">
    <location>
        <begin position="5"/>
        <end position="124"/>
    </location>
</feature>
<reference evidence="2" key="1">
    <citation type="submission" date="2021-11" db="EMBL/GenBank/DDBJ databases">
        <title>Clostridia strains as spoilage organisms.</title>
        <authorList>
            <person name="Wambui J."/>
            <person name="Stevens M.J.A."/>
            <person name="Stephan R."/>
        </authorList>
    </citation>
    <scope>NUCLEOTIDE SEQUENCE</scope>
    <source>
        <strain evidence="2">CF009</strain>
    </source>
</reference>
<evidence type="ECO:0000259" key="1">
    <source>
        <dbReference type="PROSITE" id="PS51819"/>
    </source>
</evidence>
<dbReference type="RefSeq" id="WP_216126226.1">
    <property type="nucleotide sequence ID" value="NZ_CP086239.1"/>
</dbReference>
<gene>
    <name evidence="2" type="ORF">LL038_09665</name>
</gene>
<dbReference type="InterPro" id="IPR037523">
    <property type="entry name" value="VOC_core"/>
</dbReference>
<evidence type="ECO:0000313" key="2">
    <source>
        <dbReference type="EMBL" id="WAG62476.1"/>
    </source>
</evidence>
<dbReference type="AlphaFoldDB" id="A0AA47ELM8"/>
<dbReference type="PROSITE" id="PS51819">
    <property type="entry name" value="VOC"/>
    <property type="match status" value="1"/>
</dbReference>
<sequence length="125" mass="14482">MSVLESEFIKISTTDLQKTMKFYLNLGFETILKTFDRNANEQVAYLQFKNIIIKSNENLNANEKLGVIDISINTSDIEKTFKNCKNRGYDLSDDEIQDLSFGGTRVKFFSVRGLSEEKIEFYQKL</sequence>